<reference evidence="1 2" key="1">
    <citation type="journal article" date="2020" name="Microbiol. Resour. Announc.">
        <title>Complete genome sequence of Pseudomonas otitidis strain MrB4, isolated from Lake Biwa in Japan.</title>
        <authorList>
            <person name="Miyazaki K."/>
            <person name="Hase E."/>
            <person name="Maruya T."/>
        </authorList>
    </citation>
    <scope>NUCLEOTIDE SEQUENCE [LARGE SCALE GENOMIC DNA]</scope>
    <source>
        <strain evidence="1 2">MrB4</strain>
    </source>
</reference>
<accession>A0A679G6X9</accession>
<dbReference type="RefSeq" id="WP_172432328.1">
    <property type="nucleotide sequence ID" value="NZ_AP022642.1"/>
</dbReference>
<dbReference type="KEGG" id="poj:PtoMrB4_03030"/>
<evidence type="ECO:0000313" key="1">
    <source>
        <dbReference type="EMBL" id="BCA26326.1"/>
    </source>
</evidence>
<dbReference type="Proteomes" id="UP000501237">
    <property type="component" value="Chromosome"/>
</dbReference>
<dbReference type="AlphaFoldDB" id="A0A679G6X9"/>
<name>A0A679G6X9_9GAMM</name>
<gene>
    <name evidence="1" type="ORF">PtoMrB4_03030</name>
</gene>
<proteinExistence type="predicted"/>
<dbReference type="GeneID" id="57395513"/>
<evidence type="ECO:0000313" key="2">
    <source>
        <dbReference type="Proteomes" id="UP000501237"/>
    </source>
</evidence>
<organism evidence="1 2">
    <name type="scientific">Metapseudomonas otitidis</name>
    <dbReference type="NCBI Taxonomy" id="319939"/>
    <lineage>
        <taxon>Bacteria</taxon>
        <taxon>Pseudomonadati</taxon>
        <taxon>Pseudomonadota</taxon>
        <taxon>Gammaproteobacteria</taxon>
        <taxon>Pseudomonadales</taxon>
        <taxon>Pseudomonadaceae</taxon>
        <taxon>Metapseudomonas</taxon>
    </lineage>
</organism>
<sequence length="294" mass="32048">MNVLILGLGLREDRFVRELIHEAGTRSGLAIHIVEDLSLPSLERCDLVVLSPDSPFSRYATELGRRKGLSLKVVPFIADGGPQDPHLSFASTVDDLLRLVRRADRSFDGTLVEQLWDIVRLQLGGCYVLSGARHSLYLDFDAGRFCVESDTAPSASELRALLLEGGTLLVARHKPQAEQINWRSLGGLLWQAGLAHPRLLKGLDGDGAFSLTSWPLQPLRSGALQLASLLRRGYLSVDQMARHVSLARADIHGLLNACALSGKLQQRSADAASQISGIGRGFFQRLRSTLGLSL</sequence>
<dbReference type="EMBL" id="AP022642">
    <property type="protein sequence ID" value="BCA26326.1"/>
    <property type="molecule type" value="Genomic_DNA"/>
</dbReference>
<protein>
    <submittedName>
        <fullName evidence="1">Uncharacterized protein</fullName>
    </submittedName>
</protein>